<protein>
    <recommendedName>
        <fullName evidence="2">Insulin-like domain-containing protein</fullName>
    </recommendedName>
</protein>
<dbReference type="Proteomes" id="UP000594262">
    <property type="component" value="Unplaced"/>
</dbReference>
<dbReference type="AlphaFoldDB" id="A0A7M5X128"/>
<accession>A0A7M5X128</accession>
<dbReference type="EnsemblMetazoa" id="CLYHEMT016306.1">
    <property type="protein sequence ID" value="CLYHEMP016306.1"/>
    <property type="gene ID" value="CLYHEMG016306"/>
</dbReference>
<dbReference type="InterPro" id="IPR016179">
    <property type="entry name" value="Insulin-like"/>
</dbReference>
<feature type="signal peptide" evidence="1">
    <location>
        <begin position="1"/>
        <end position="28"/>
    </location>
</feature>
<keyword evidence="1" id="KW-0732">Signal</keyword>
<dbReference type="OrthoDB" id="5966706at2759"/>
<proteinExistence type="predicted"/>
<evidence type="ECO:0000256" key="1">
    <source>
        <dbReference type="SAM" id="SignalP"/>
    </source>
</evidence>
<feature type="chain" id="PRO_5029552968" description="Insulin-like domain-containing protein" evidence="1">
    <location>
        <begin position="29"/>
        <end position="135"/>
    </location>
</feature>
<keyword evidence="4" id="KW-1185">Reference proteome</keyword>
<evidence type="ECO:0000313" key="3">
    <source>
        <dbReference type="EnsemblMetazoa" id="CLYHEMP016306.1"/>
    </source>
</evidence>
<feature type="domain" description="Insulin-like" evidence="2">
    <location>
        <begin position="39"/>
        <end position="133"/>
    </location>
</feature>
<reference evidence="3" key="1">
    <citation type="submission" date="2021-01" db="UniProtKB">
        <authorList>
            <consortium name="EnsemblMetazoa"/>
        </authorList>
    </citation>
    <scope>IDENTIFICATION</scope>
</reference>
<sequence>MNLYENKKVLMAFTTCVLLSMWLPMVSATREMKPKDAVKLCGQDFIKVWTTICKLKQMKNARGRKRRSIEEPSSLLKLRTIDLKEELIAPENAKQFLKSLHSRRRRRSLTGDLDNGNEECCNESCTFGEIAEYSC</sequence>
<dbReference type="SUPFAM" id="SSF56994">
    <property type="entry name" value="Insulin-like"/>
    <property type="match status" value="1"/>
</dbReference>
<name>A0A7M5X128_9CNID</name>
<dbReference type="GO" id="GO:0005179">
    <property type="term" value="F:hormone activity"/>
    <property type="evidence" value="ECO:0007669"/>
    <property type="project" value="InterPro"/>
</dbReference>
<dbReference type="Pfam" id="PF00049">
    <property type="entry name" value="Insulin"/>
    <property type="match status" value="1"/>
</dbReference>
<organism evidence="3 4">
    <name type="scientific">Clytia hemisphaerica</name>
    <dbReference type="NCBI Taxonomy" id="252671"/>
    <lineage>
        <taxon>Eukaryota</taxon>
        <taxon>Metazoa</taxon>
        <taxon>Cnidaria</taxon>
        <taxon>Hydrozoa</taxon>
        <taxon>Hydroidolina</taxon>
        <taxon>Leptothecata</taxon>
        <taxon>Obeliida</taxon>
        <taxon>Clytiidae</taxon>
        <taxon>Clytia</taxon>
    </lineage>
</organism>
<dbReference type="InterPro" id="IPR036438">
    <property type="entry name" value="Insulin-like_sf"/>
</dbReference>
<dbReference type="Gene3D" id="1.10.100.10">
    <property type="entry name" value="Insulin-like"/>
    <property type="match status" value="1"/>
</dbReference>
<evidence type="ECO:0000313" key="4">
    <source>
        <dbReference type="Proteomes" id="UP000594262"/>
    </source>
</evidence>
<dbReference type="GO" id="GO:0005576">
    <property type="term" value="C:extracellular region"/>
    <property type="evidence" value="ECO:0007669"/>
    <property type="project" value="InterPro"/>
</dbReference>
<evidence type="ECO:0000259" key="2">
    <source>
        <dbReference type="Pfam" id="PF00049"/>
    </source>
</evidence>